<dbReference type="Proteomes" id="UP000247702">
    <property type="component" value="Unassembled WGS sequence"/>
</dbReference>
<dbReference type="EMBL" id="BEXD01000665">
    <property type="protein sequence ID" value="GBB89274.1"/>
    <property type="molecule type" value="Genomic_DNA"/>
</dbReference>
<name>A0A2Z6QVL5_9GLOM</name>
<evidence type="ECO:0000313" key="1">
    <source>
        <dbReference type="EMBL" id="GBB89274.1"/>
    </source>
</evidence>
<evidence type="ECO:0000313" key="2">
    <source>
        <dbReference type="Proteomes" id="UP000247702"/>
    </source>
</evidence>
<sequence>MLKNSPGLFTSKGPEAKVQNSFRGGLYDILKFRTPLEADYDILKIQTFHFENWTLFEDLVTIFEDYFEGPDEILDVEILYISRRSAVGFLKEISKVWGFLERYETLKVLYEVPFTIFLKFLNKTFANISFILFLVGLRLLDEDFEDLWFFLGAIIFSHFDAFCWIEKVKSCLLELNQLEQYPNY</sequence>
<keyword evidence="2" id="KW-1185">Reference proteome</keyword>
<organism evidence="1 2">
    <name type="scientific">Rhizophagus clarus</name>
    <dbReference type="NCBI Taxonomy" id="94130"/>
    <lineage>
        <taxon>Eukaryota</taxon>
        <taxon>Fungi</taxon>
        <taxon>Fungi incertae sedis</taxon>
        <taxon>Mucoromycota</taxon>
        <taxon>Glomeromycotina</taxon>
        <taxon>Glomeromycetes</taxon>
        <taxon>Glomerales</taxon>
        <taxon>Glomeraceae</taxon>
        <taxon>Rhizophagus</taxon>
    </lineage>
</organism>
<reference evidence="1 2" key="1">
    <citation type="submission" date="2017-11" db="EMBL/GenBank/DDBJ databases">
        <title>The genome of Rhizophagus clarus HR1 reveals common genetic basis of auxotrophy among arbuscular mycorrhizal fungi.</title>
        <authorList>
            <person name="Kobayashi Y."/>
        </authorList>
    </citation>
    <scope>NUCLEOTIDE SEQUENCE [LARGE SCALE GENOMIC DNA]</scope>
    <source>
        <strain evidence="1 2">HR1</strain>
    </source>
</reference>
<proteinExistence type="predicted"/>
<protein>
    <submittedName>
        <fullName evidence="1">Uncharacterized protein</fullName>
    </submittedName>
</protein>
<gene>
    <name evidence="1" type="ORF">RclHR1_15970008</name>
</gene>
<accession>A0A2Z6QVL5</accession>
<dbReference type="AlphaFoldDB" id="A0A2Z6QVL5"/>
<comment type="caution">
    <text evidence="1">The sequence shown here is derived from an EMBL/GenBank/DDBJ whole genome shotgun (WGS) entry which is preliminary data.</text>
</comment>